<sequence length="149" mass="17186">MNVASHISVDLDLHRGIIFFVFICLQYLAVLCAPPELEMDPVTPIYGYPYFVMCTLKVDRMDKRSLARPVEFELLEKRKKCVVTDWSYCLIPPASPPLWSCGCSSRTEDGSDAIYRFYFNIQNIDDSYRAEQVKIKMGTIELIKQMTIV</sequence>
<evidence type="ECO:0000313" key="3">
    <source>
        <dbReference type="Proteomes" id="UP000271974"/>
    </source>
</evidence>
<evidence type="ECO:0000313" key="2">
    <source>
        <dbReference type="EMBL" id="RUS71608.1"/>
    </source>
</evidence>
<keyword evidence="1" id="KW-0812">Transmembrane</keyword>
<comment type="caution">
    <text evidence="2">The sequence shown here is derived from an EMBL/GenBank/DDBJ whole genome shotgun (WGS) entry which is preliminary data.</text>
</comment>
<name>A0A433SQT6_ELYCH</name>
<dbReference type="Proteomes" id="UP000271974">
    <property type="component" value="Unassembled WGS sequence"/>
</dbReference>
<accession>A0A433SQT6</accession>
<reference evidence="2 3" key="1">
    <citation type="submission" date="2019-01" db="EMBL/GenBank/DDBJ databases">
        <title>A draft genome assembly of the solar-powered sea slug Elysia chlorotica.</title>
        <authorList>
            <person name="Cai H."/>
            <person name="Li Q."/>
            <person name="Fang X."/>
            <person name="Li J."/>
            <person name="Curtis N.E."/>
            <person name="Altenburger A."/>
            <person name="Shibata T."/>
            <person name="Feng M."/>
            <person name="Maeda T."/>
            <person name="Schwartz J.A."/>
            <person name="Shigenobu S."/>
            <person name="Lundholm N."/>
            <person name="Nishiyama T."/>
            <person name="Yang H."/>
            <person name="Hasebe M."/>
            <person name="Li S."/>
            <person name="Pierce S.K."/>
            <person name="Wang J."/>
        </authorList>
    </citation>
    <scope>NUCLEOTIDE SEQUENCE [LARGE SCALE GENOMIC DNA]</scope>
    <source>
        <strain evidence="2">EC2010</strain>
        <tissue evidence="2">Whole organism of an adult</tissue>
    </source>
</reference>
<feature type="transmembrane region" description="Helical" evidence="1">
    <location>
        <begin position="16"/>
        <end position="33"/>
    </location>
</feature>
<feature type="non-terminal residue" evidence="2">
    <location>
        <position position="149"/>
    </location>
</feature>
<proteinExistence type="predicted"/>
<keyword evidence="3" id="KW-1185">Reference proteome</keyword>
<keyword evidence="1" id="KW-0472">Membrane</keyword>
<dbReference type="EMBL" id="RQTK01001188">
    <property type="protein sequence ID" value="RUS71608.1"/>
    <property type="molecule type" value="Genomic_DNA"/>
</dbReference>
<keyword evidence="1" id="KW-1133">Transmembrane helix</keyword>
<protein>
    <submittedName>
        <fullName evidence="2">Uncharacterized protein</fullName>
    </submittedName>
</protein>
<dbReference type="AlphaFoldDB" id="A0A433SQT6"/>
<evidence type="ECO:0000256" key="1">
    <source>
        <dbReference type="SAM" id="Phobius"/>
    </source>
</evidence>
<organism evidence="2 3">
    <name type="scientific">Elysia chlorotica</name>
    <name type="common">Eastern emerald elysia</name>
    <name type="synonym">Sea slug</name>
    <dbReference type="NCBI Taxonomy" id="188477"/>
    <lineage>
        <taxon>Eukaryota</taxon>
        <taxon>Metazoa</taxon>
        <taxon>Spiralia</taxon>
        <taxon>Lophotrochozoa</taxon>
        <taxon>Mollusca</taxon>
        <taxon>Gastropoda</taxon>
        <taxon>Heterobranchia</taxon>
        <taxon>Euthyneura</taxon>
        <taxon>Panpulmonata</taxon>
        <taxon>Sacoglossa</taxon>
        <taxon>Placobranchoidea</taxon>
        <taxon>Plakobranchidae</taxon>
        <taxon>Elysia</taxon>
    </lineage>
</organism>
<gene>
    <name evidence="2" type="ORF">EGW08_020635</name>
</gene>